<accession>A0ABS2F2Z7</accession>
<comment type="similarity">
    <text evidence="1 9">Belongs to the endoribonuclease YbeY family.</text>
</comment>
<evidence type="ECO:0000256" key="4">
    <source>
        <dbReference type="ARBA" id="ARBA00022722"/>
    </source>
</evidence>
<keyword evidence="3 9" id="KW-0698">rRNA processing</keyword>
<evidence type="ECO:0000256" key="9">
    <source>
        <dbReference type="HAMAP-Rule" id="MF_00009"/>
    </source>
</evidence>
<dbReference type="PANTHER" id="PTHR46986:SF1">
    <property type="entry name" value="ENDORIBONUCLEASE YBEY, CHLOROPLASTIC"/>
    <property type="match status" value="1"/>
</dbReference>
<keyword evidence="8 9" id="KW-0862">Zinc</keyword>
<keyword evidence="4 9" id="KW-0540">Nuclease</keyword>
<keyword evidence="5 9" id="KW-0479">Metal-binding</keyword>
<dbReference type="EMBL" id="JACSNQ010000014">
    <property type="protein sequence ID" value="MBM6775260.1"/>
    <property type="molecule type" value="Genomic_DNA"/>
</dbReference>
<evidence type="ECO:0000256" key="3">
    <source>
        <dbReference type="ARBA" id="ARBA00022552"/>
    </source>
</evidence>
<dbReference type="Proteomes" id="UP000712527">
    <property type="component" value="Unassembled WGS sequence"/>
</dbReference>
<keyword evidence="7 9" id="KW-0378">Hydrolase</keyword>
<dbReference type="RefSeq" id="WP_204793600.1">
    <property type="nucleotide sequence ID" value="NZ_JACSNQ010000014.1"/>
</dbReference>
<gene>
    <name evidence="9 10" type="primary">ybeY</name>
    <name evidence="10" type="ORF">H9X80_06855</name>
</gene>
<comment type="function">
    <text evidence="9">Single strand-specific metallo-endoribonuclease involved in late-stage 70S ribosome quality control and in maturation of the 3' terminus of the 16S rRNA.</text>
</comment>
<keyword evidence="6 9" id="KW-0255">Endonuclease</keyword>
<dbReference type="SUPFAM" id="SSF55486">
    <property type="entry name" value="Metalloproteases ('zincins'), catalytic domain"/>
    <property type="match status" value="1"/>
</dbReference>
<dbReference type="Pfam" id="PF02130">
    <property type="entry name" value="YbeY"/>
    <property type="match status" value="1"/>
</dbReference>
<feature type="binding site" evidence="9">
    <location>
        <position position="132"/>
    </location>
    <ligand>
        <name>Zn(2+)</name>
        <dbReference type="ChEBI" id="CHEBI:29105"/>
        <note>catalytic</note>
    </ligand>
</feature>
<evidence type="ECO:0000256" key="6">
    <source>
        <dbReference type="ARBA" id="ARBA00022759"/>
    </source>
</evidence>
<proteinExistence type="inferred from homology"/>
<evidence type="ECO:0000313" key="10">
    <source>
        <dbReference type="EMBL" id="MBM6775260.1"/>
    </source>
</evidence>
<feature type="binding site" evidence="9">
    <location>
        <position position="142"/>
    </location>
    <ligand>
        <name>Zn(2+)</name>
        <dbReference type="ChEBI" id="CHEBI:29105"/>
        <note>catalytic</note>
    </ligand>
</feature>
<dbReference type="EC" id="3.1.-.-" evidence="9"/>
<keyword evidence="11" id="KW-1185">Reference proteome</keyword>
<sequence length="182" mass="19829">MPNAEADQRVTPAPAHEYDLVCEEGVSAPLTEGQVTACCDHVLAEEGVTRPCLVSVSFVGEGRIRELNAEWRGVDRATDVISLECERPDDPSLAPGEPCELGDVVLAPTYIARQAAAFGTTEADECRLLLTHGLMHLLGYDHLDEDEAEAMEVREEELLSGMGCDAPIDRVVLTRHREGMDE</sequence>
<comment type="cofactor">
    <cofactor evidence="9">
        <name>Zn(2+)</name>
        <dbReference type="ChEBI" id="CHEBI:29105"/>
    </cofactor>
    <text evidence="9">Binds 1 zinc ion.</text>
</comment>
<evidence type="ECO:0000256" key="7">
    <source>
        <dbReference type="ARBA" id="ARBA00022801"/>
    </source>
</evidence>
<dbReference type="InterPro" id="IPR002036">
    <property type="entry name" value="YbeY"/>
</dbReference>
<feature type="binding site" evidence="9">
    <location>
        <position position="136"/>
    </location>
    <ligand>
        <name>Zn(2+)</name>
        <dbReference type="ChEBI" id="CHEBI:29105"/>
        <note>catalytic</note>
    </ligand>
</feature>
<name>A0ABS2F2Z7_9ACTN</name>
<evidence type="ECO:0000256" key="1">
    <source>
        <dbReference type="ARBA" id="ARBA00010875"/>
    </source>
</evidence>
<comment type="subcellular location">
    <subcellularLocation>
        <location evidence="9">Cytoplasm</location>
    </subcellularLocation>
</comment>
<reference evidence="10 11" key="1">
    <citation type="journal article" date="2021" name="Sci. Rep.">
        <title>The distribution of antibiotic resistance genes in chicken gut microbiota commensals.</title>
        <authorList>
            <person name="Juricova H."/>
            <person name="Matiasovicova J."/>
            <person name="Kubasova T."/>
            <person name="Cejkova D."/>
            <person name="Rychlik I."/>
        </authorList>
    </citation>
    <scope>NUCLEOTIDE SEQUENCE [LARGE SCALE GENOMIC DNA]</scope>
    <source>
        <strain evidence="10 11">An794</strain>
    </source>
</reference>
<keyword evidence="2 9" id="KW-0690">Ribosome biogenesis</keyword>
<protein>
    <recommendedName>
        <fullName evidence="9">Endoribonuclease YbeY</fullName>
        <ecNumber evidence="9">3.1.-.-</ecNumber>
    </recommendedName>
</protein>
<dbReference type="InterPro" id="IPR023091">
    <property type="entry name" value="MetalPrtase_cat_dom_sf_prd"/>
</dbReference>
<evidence type="ECO:0000256" key="2">
    <source>
        <dbReference type="ARBA" id="ARBA00022517"/>
    </source>
</evidence>
<organism evidence="10 11">
    <name type="scientific">Olsenella profusa</name>
    <dbReference type="NCBI Taxonomy" id="138595"/>
    <lineage>
        <taxon>Bacteria</taxon>
        <taxon>Bacillati</taxon>
        <taxon>Actinomycetota</taxon>
        <taxon>Coriobacteriia</taxon>
        <taxon>Coriobacteriales</taxon>
        <taxon>Atopobiaceae</taxon>
        <taxon>Olsenella</taxon>
    </lineage>
</organism>
<evidence type="ECO:0000256" key="8">
    <source>
        <dbReference type="ARBA" id="ARBA00022833"/>
    </source>
</evidence>
<dbReference type="HAMAP" id="MF_00009">
    <property type="entry name" value="Endoribonucl_YbeY"/>
    <property type="match status" value="1"/>
</dbReference>
<comment type="caution">
    <text evidence="10">The sequence shown here is derived from an EMBL/GenBank/DDBJ whole genome shotgun (WGS) entry which is preliminary data.</text>
</comment>
<dbReference type="Gene3D" id="3.40.390.30">
    <property type="entry name" value="Metalloproteases ('zincins'), catalytic domain"/>
    <property type="match status" value="1"/>
</dbReference>
<dbReference type="PANTHER" id="PTHR46986">
    <property type="entry name" value="ENDORIBONUCLEASE YBEY, CHLOROPLASTIC"/>
    <property type="match status" value="1"/>
</dbReference>
<evidence type="ECO:0000313" key="11">
    <source>
        <dbReference type="Proteomes" id="UP000712527"/>
    </source>
</evidence>
<evidence type="ECO:0000256" key="5">
    <source>
        <dbReference type="ARBA" id="ARBA00022723"/>
    </source>
</evidence>
<dbReference type="NCBIfam" id="TIGR00043">
    <property type="entry name" value="rRNA maturation RNase YbeY"/>
    <property type="match status" value="1"/>
</dbReference>
<keyword evidence="9" id="KW-0963">Cytoplasm</keyword>